<dbReference type="InterPro" id="IPR058545">
    <property type="entry name" value="Beta-prop_EMC1_1st"/>
</dbReference>
<keyword evidence="10" id="KW-0325">Glycoprotein</keyword>
<protein>
    <recommendedName>
        <fullName evidence="4">ER membrane protein complex subunit 1</fullName>
    </recommendedName>
</protein>
<dbReference type="Pfam" id="PF07774">
    <property type="entry name" value="EMC1_C"/>
    <property type="match status" value="1"/>
</dbReference>
<dbReference type="RefSeq" id="XP_067479718.1">
    <property type="nucleotide sequence ID" value="XM_067619319.1"/>
</dbReference>
<dbReference type="Gene3D" id="2.130.10.10">
    <property type="entry name" value="YVTN repeat-like/Quinoprotein amine dehydrogenase"/>
    <property type="match status" value="2"/>
</dbReference>
<keyword evidence="5 11" id="KW-0812">Transmembrane</keyword>
<dbReference type="EMBL" id="KV878683">
    <property type="protein sequence ID" value="OJJ72470.1"/>
    <property type="molecule type" value="Genomic_DNA"/>
</dbReference>
<name>A0A1L9ULJ4_ASPBC</name>
<keyword evidence="16" id="KW-1185">Reference proteome</keyword>
<dbReference type="STRING" id="767769.A0A1L9ULJ4"/>
<dbReference type="OMA" id="SWAEVYH"/>
<dbReference type="InterPro" id="IPR026895">
    <property type="entry name" value="EMC1"/>
</dbReference>
<evidence type="ECO:0000256" key="1">
    <source>
        <dbReference type="ARBA" id="ARBA00004115"/>
    </source>
</evidence>
<dbReference type="OrthoDB" id="28092at2759"/>
<proteinExistence type="inferred from homology"/>
<dbReference type="InterPro" id="IPR015943">
    <property type="entry name" value="WD40/YVTN_repeat-like_dom_sf"/>
</dbReference>
<comment type="subcellular location">
    <subcellularLocation>
        <location evidence="1">Endoplasmic reticulum membrane</location>
        <topology evidence="1">Single-pass type I membrane protein</topology>
    </subcellularLocation>
</comment>
<evidence type="ECO:0000256" key="6">
    <source>
        <dbReference type="ARBA" id="ARBA00022729"/>
    </source>
</evidence>
<comment type="subunit">
    <text evidence="3">Component of the ER membrane protein complex (EMC).</text>
</comment>
<evidence type="ECO:0000256" key="8">
    <source>
        <dbReference type="ARBA" id="ARBA00022989"/>
    </source>
</evidence>
<dbReference type="VEuPathDB" id="FungiDB:ASPBRDRAFT_150537"/>
<dbReference type="Pfam" id="PF25293">
    <property type="entry name" value="Beta-prop_EMC1_N"/>
    <property type="match status" value="1"/>
</dbReference>
<evidence type="ECO:0000256" key="9">
    <source>
        <dbReference type="ARBA" id="ARBA00023136"/>
    </source>
</evidence>
<evidence type="ECO:0000259" key="13">
    <source>
        <dbReference type="Pfam" id="PF07774"/>
    </source>
</evidence>
<evidence type="ECO:0000259" key="14">
    <source>
        <dbReference type="Pfam" id="PF25293"/>
    </source>
</evidence>
<evidence type="ECO:0000256" key="4">
    <source>
        <dbReference type="ARBA" id="ARBA00020824"/>
    </source>
</evidence>
<evidence type="ECO:0000256" key="12">
    <source>
        <dbReference type="SAM" id="SignalP"/>
    </source>
</evidence>
<keyword evidence="6 12" id="KW-0732">Signal</keyword>
<dbReference type="InterPro" id="IPR011678">
    <property type="entry name" value="EMC1_C"/>
</dbReference>
<reference evidence="16" key="1">
    <citation type="journal article" date="2017" name="Genome Biol.">
        <title>Comparative genomics reveals high biological diversity and specific adaptations in the industrially and medically important fungal genus Aspergillus.</title>
        <authorList>
            <person name="de Vries R.P."/>
            <person name="Riley R."/>
            <person name="Wiebenga A."/>
            <person name="Aguilar-Osorio G."/>
            <person name="Amillis S."/>
            <person name="Uchima C.A."/>
            <person name="Anderluh G."/>
            <person name="Asadollahi M."/>
            <person name="Askin M."/>
            <person name="Barry K."/>
            <person name="Battaglia E."/>
            <person name="Bayram O."/>
            <person name="Benocci T."/>
            <person name="Braus-Stromeyer S.A."/>
            <person name="Caldana C."/>
            <person name="Canovas D."/>
            <person name="Cerqueira G.C."/>
            <person name="Chen F."/>
            <person name="Chen W."/>
            <person name="Choi C."/>
            <person name="Clum A."/>
            <person name="Dos Santos R.A."/>
            <person name="Damasio A.R."/>
            <person name="Diallinas G."/>
            <person name="Emri T."/>
            <person name="Fekete E."/>
            <person name="Flipphi M."/>
            <person name="Freyberg S."/>
            <person name="Gallo A."/>
            <person name="Gournas C."/>
            <person name="Habgood R."/>
            <person name="Hainaut M."/>
            <person name="Harispe M.L."/>
            <person name="Henrissat B."/>
            <person name="Hilden K.S."/>
            <person name="Hope R."/>
            <person name="Hossain A."/>
            <person name="Karabika E."/>
            <person name="Karaffa L."/>
            <person name="Karanyi Z."/>
            <person name="Krasevec N."/>
            <person name="Kuo A."/>
            <person name="Kusch H."/>
            <person name="LaButti K."/>
            <person name="Lagendijk E.L."/>
            <person name="Lapidus A."/>
            <person name="Levasseur A."/>
            <person name="Lindquist E."/>
            <person name="Lipzen A."/>
            <person name="Logrieco A.F."/>
            <person name="MacCabe A."/>
            <person name="Maekelae M.R."/>
            <person name="Malavazi I."/>
            <person name="Melin P."/>
            <person name="Meyer V."/>
            <person name="Mielnichuk N."/>
            <person name="Miskei M."/>
            <person name="Molnar A.P."/>
            <person name="Mule G."/>
            <person name="Ngan C.Y."/>
            <person name="Orejas M."/>
            <person name="Orosz E."/>
            <person name="Ouedraogo J.P."/>
            <person name="Overkamp K.M."/>
            <person name="Park H.-S."/>
            <person name="Perrone G."/>
            <person name="Piumi F."/>
            <person name="Punt P.J."/>
            <person name="Ram A.F."/>
            <person name="Ramon A."/>
            <person name="Rauscher S."/>
            <person name="Record E."/>
            <person name="Riano-Pachon D.M."/>
            <person name="Robert V."/>
            <person name="Roehrig J."/>
            <person name="Ruller R."/>
            <person name="Salamov A."/>
            <person name="Salih N.S."/>
            <person name="Samson R.A."/>
            <person name="Sandor E."/>
            <person name="Sanguinetti M."/>
            <person name="Schuetze T."/>
            <person name="Sepcic K."/>
            <person name="Shelest E."/>
            <person name="Sherlock G."/>
            <person name="Sophianopoulou V."/>
            <person name="Squina F.M."/>
            <person name="Sun H."/>
            <person name="Susca A."/>
            <person name="Todd R.B."/>
            <person name="Tsang A."/>
            <person name="Unkles S.E."/>
            <person name="van de Wiele N."/>
            <person name="van Rossen-Uffink D."/>
            <person name="Oliveira J.V."/>
            <person name="Vesth T.C."/>
            <person name="Visser J."/>
            <person name="Yu J.-H."/>
            <person name="Zhou M."/>
            <person name="Andersen M.R."/>
            <person name="Archer D.B."/>
            <person name="Baker S.E."/>
            <person name="Benoit I."/>
            <person name="Brakhage A.A."/>
            <person name="Braus G.H."/>
            <person name="Fischer R."/>
            <person name="Frisvad J.C."/>
            <person name="Goldman G.H."/>
            <person name="Houbraken J."/>
            <person name="Oakley B."/>
            <person name="Pocsi I."/>
            <person name="Scazzocchio C."/>
            <person name="Seiboth B."/>
            <person name="vanKuyk P.A."/>
            <person name="Wortman J."/>
            <person name="Dyer P.S."/>
            <person name="Grigoriev I.V."/>
        </authorList>
    </citation>
    <scope>NUCLEOTIDE SEQUENCE [LARGE SCALE GENOMIC DNA]</scope>
    <source>
        <strain evidence="16">CBS 101740 / IMI 381727 / IBT 21946</strain>
    </source>
</reference>
<evidence type="ECO:0000256" key="10">
    <source>
        <dbReference type="ARBA" id="ARBA00023180"/>
    </source>
</evidence>
<dbReference type="GeneID" id="93571807"/>
<comment type="similarity">
    <text evidence="2">Belongs to the EMC1 family.</text>
</comment>
<dbReference type="InterPro" id="IPR011047">
    <property type="entry name" value="Quinoprotein_ADH-like_sf"/>
</dbReference>
<dbReference type="GO" id="GO:0072546">
    <property type="term" value="C:EMC complex"/>
    <property type="evidence" value="ECO:0007669"/>
    <property type="project" value="InterPro"/>
</dbReference>
<dbReference type="AlphaFoldDB" id="A0A1L9ULJ4"/>
<dbReference type="SUPFAM" id="SSF50998">
    <property type="entry name" value="Quinoprotein alcohol dehydrogenase-like"/>
    <property type="match status" value="1"/>
</dbReference>
<keyword evidence="9 11" id="KW-0472">Membrane</keyword>
<dbReference type="PANTHER" id="PTHR21573">
    <property type="entry name" value="ER MEMBRANE PROTEIN COMPLEX SUBUNIT 1"/>
    <property type="match status" value="1"/>
</dbReference>
<evidence type="ECO:0000313" key="15">
    <source>
        <dbReference type="EMBL" id="OJJ72470.1"/>
    </source>
</evidence>
<dbReference type="Proteomes" id="UP000184499">
    <property type="component" value="Unassembled WGS sequence"/>
</dbReference>
<keyword evidence="7" id="KW-0256">Endoplasmic reticulum</keyword>
<sequence length="947" mass="102998">MWLQATLLLLASCVPSSLAIYRDEVNHVDYHHALLGFPTSQSTFFLKPSASSNASLLYTLSEKSLLGAVNPKDGSLVWRQNLSRSDLPGGESNAHGLLRASEGTNALVSALGDYISSWTALDGKLIWENWFEGEVVADLELLELEDVNAAPSTKDTVALWSGKAGVVRRLDGDSGRTKWEHLDESGDIPLQLSSSATEVFYVALQPSSRKGYRIKVTSLDPLTGRQTRQQILSSESDLFDANSVLFVGANTAAPMIVWADQSFKTLKVNIIGTKQVHAFDIENTSGESISSITVHAPKKLESLPHFLVHYETESTTWAEVYHIDLKSASISKAYELPRLQGWSVFSTSNKDANVYFTRITQSEITVVSSVSHGVLGRWVHQAPPMEQALHSVSEVVVKDKSVAVRAAAALASGDWQLIRNGQTEWTRYEALSGALAATWVEEAVQEDLAHQLEVEGHESLYGAYMHRVKRHAKDLQYLPEWLKGLPKRILTSILTDEVSNLDSFGIVKSVIVATENGRVYALDAAKHGAVSWKVKAAEADSWNVKAILAQPGTATVYVDDGSSVTLDVTSGEILARTPGTAKIRSVAVAHDGTAPLTIGIKEDGTPLESIDGQDFFVTLSDDGRVLGWTARDNKHPVWQFLPTPGEKIIHATARPSHDPVASIGKVLGNRSVLYKYLNPNLALITAVGESSATFYLLDAISGKILHTSTHQGVDPTQPIASAISENWFAYSFWADAVDPSSAKGYQLVISELYESPVPNDRGPLDSASNYSSISDLPLPHVISQAFIIPEPISHMAVTQTRQGITIRQLLCTLPSSNAIIGIPRPVLDPRRPIGRDPTSTEAEEGLFKYNPFLEFDGKWYHTHSRDVAGIKSVLSAPTLLESTSLIFAFGGDIFATRATPSQAFDVLGKGFSKLQLVLTIVALTAGVIVLAPMVKRKQINAIWKAST</sequence>
<dbReference type="PANTHER" id="PTHR21573:SF0">
    <property type="entry name" value="ER MEMBRANE PROTEIN COMPLEX SUBUNIT 1"/>
    <property type="match status" value="1"/>
</dbReference>
<evidence type="ECO:0000256" key="2">
    <source>
        <dbReference type="ARBA" id="ARBA00007904"/>
    </source>
</evidence>
<organism evidence="15 16">
    <name type="scientific">Aspergillus brasiliensis (strain CBS 101740 / IMI 381727 / IBT 21946)</name>
    <dbReference type="NCBI Taxonomy" id="767769"/>
    <lineage>
        <taxon>Eukaryota</taxon>
        <taxon>Fungi</taxon>
        <taxon>Dikarya</taxon>
        <taxon>Ascomycota</taxon>
        <taxon>Pezizomycotina</taxon>
        <taxon>Eurotiomycetes</taxon>
        <taxon>Eurotiomycetidae</taxon>
        <taxon>Eurotiales</taxon>
        <taxon>Aspergillaceae</taxon>
        <taxon>Aspergillus</taxon>
        <taxon>Aspergillus subgen. Circumdati</taxon>
    </lineage>
</organism>
<evidence type="ECO:0000313" key="16">
    <source>
        <dbReference type="Proteomes" id="UP000184499"/>
    </source>
</evidence>
<evidence type="ECO:0000256" key="7">
    <source>
        <dbReference type="ARBA" id="ARBA00022824"/>
    </source>
</evidence>
<feature type="transmembrane region" description="Helical" evidence="11">
    <location>
        <begin position="914"/>
        <end position="934"/>
    </location>
</feature>
<dbReference type="InterPro" id="IPR011044">
    <property type="entry name" value="Quino_amine_DH_bsu"/>
</dbReference>
<feature type="signal peptide" evidence="12">
    <location>
        <begin position="1"/>
        <end position="19"/>
    </location>
</feature>
<keyword evidence="8 11" id="KW-1133">Transmembrane helix</keyword>
<evidence type="ECO:0000256" key="3">
    <source>
        <dbReference type="ARBA" id="ARBA00011276"/>
    </source>
</evidence>
<dbReference type="GO" id="GO:0034975">
    <property type="term" value="P:protein folding in endoplasmic reticulum"/>
    <property type="evidence" value="ECO:0007669"/>
    <property type="project" value="TreeGrafter"/>
</dbReference>
<dbReference type="SUPFAM" id="SSF50969">
    <property type="entry name" value="YVTN repeat-like/Quinoprotein amine dehydrogenase"/>
    <property type="match status" value="1"/>
</dbReference>
<dbReference type="SMART" id="SM00564">
    <property type="entry name" value="PQQ"/>
    <property type="match status" value="2"/>
</dbReference>
<accession>A0A1L9ULJ4</accession>
<dbReference type="InterPro" id="IPR018391">
    <property type="entry name" value="PQQ_b-propeller_rpt"/>
</dbReference>
<feature type="domain" description="EMC1 first beta-propeller" evidence="14">
    <location>
        <begin position="19"/>
        <end position="429"/>
    </location>
</feature>
<evidence type="ECO:0000256" key="5">
    <source>
        <dbReference type="ARBA" id="ARBA00022692"/>
    </source>
</evidence>
<evidence type="ECO:0000256" key="11">
    <source>
        <dbReference type="SAM" id="Phobius"/>
    </source>
</evidence>
<gene>
    <name evidence="15" type="ORF">ASPBRDRAFT_150537</name>
</gene>
<feature type="chain" id="PRO_5012115083" description="ER membrane protein complex subunit 1" evidence="12">
    <location>
        <begin position="20"/>
        <end position="947"/>
    </location>
</feature>
<feature type="domain" description="ER membrane protein complex subunit 1 C-terminal" evidence="13">
    <location>
        <begin position="724"/>
        <end position="943"/>
    </location>
</feature>